<feature type="region of interest" description="Disordered" evidence="1">
    <location>
        <begin position="1"/>
        <end position="26"/>
    </location>
</feature>
<sequence length="433" mass="47253">MLSNAPARKTPPRASYASTPVPPANAPPDPLRVSAIHLLSRAHNLPCSSAAQAFSQLVQPTSRFQLALDALLPLLSTANTELAQRILVSFIMYSLYAPHPIAINPFKTVLFSTFVQEKETAVRTSGGDEGKLSENEQLVWVLWKILKGDGNDLAPYSPNALAKSPLPPKLRPSNLLLDEQTYTSEYNTPYADTLPTSSKLSHAATADERKVNPEEDAQNELVARAMALLLAARERVLSLSEQRILVPALPDLIAPPMITSLDLTPLIAHNPTLAHPLLIALLAPRAPTKSKSQPSSSPEDPAALNIPAYLDVLRHMPPTLPSFDLLGRLLRDPTPGTTTVADLVRGDVLGRFIHEAVNWLDNAEREAKEGLVHDDRFAKGVQNLCRFYTALLKMGILDAAEDADTTEMRHFVLRHSHFEEAGTLFRVLGAGAY</sequence>
<name>A0A166CTJ4_9AGAM</name>
<proteinExistence type="predicted"/>
<protein>
    <submittedName>
        <fullName evidence="2">Uncharacterized protein</fullName>
    </submittedName>
</protein>
<evidence type="ECO:0000313" key="4">
    <source>
        <dbReference type="Proteomes" id="UP000076532"/>
    </source>
</evidence>
<evidence type="ECO:0000256" key="1">
    <source>
        <dbReference type="SAM" id="MobiDB-lite"/>
    </source>
</evidence>
<accession>A0A166CTJ4</accession>
<evidence type="ECO:0000313" key="2">
    <source>
        <dbReference type="EMBL" id="KZP13985.1"/>
    </source>
</evidence>
<reference evidence="2 4" key="1">
    <citation type="journal article" date="2016" name="Mol. Biol. Evol.">
        <title>Comparative Genomics of Early-Diverging Mushroom-Forming Fungi Provides Insights into the Origins of Lignocellulose Decay Capabilities.</title>
        <authorList>
            <person name="Nagy L.G."/>
            <person name="Riley R."/>
            <person name="Tritt A."/>
            <person name="Adam C."/>
            <person name="Daum C."/>
            <person name="Floudas D."/>
            <person name="Sun H."/>
            <person name="Yadav J.S."/>
            <person name="Pangilinan J."/>
            <person name="Larsson K.H."/>
            <person name="Matsuura K."/>
            <person name="Barry K."/>
            <person name="Labutti K."/>
            <person name="Kuo R."/>
            <person name="Ohm R.A."/>
            <person name="Bhattacharya S.S."/>
            <person name="Shirouzu T."/>
            <person name="Yoshinaga Y."/>
            <person name="Martin F.M."/>
            <person name="Grigoriev I.V."/>
            <person name="Hibbett D.S."/>
        </authorList>
    </citation>
    <scope>NUCLEOTIDE SEQUENCE [LARGE SCALE GENOMIC DNA]</scope>
    <source>
        <strain evidence="2 4">CBS 109695</strain>
    </source>
</reference>
<dbReference type="GO" id="GO:0030014">
    <property type="term" value="C:CCR4-NOT complex"/>
    <property type="evidence" value="ECO:0007669"/>
    <property type="project" value="InterPro"/>
</dbReference>
<dbReference type="EMBL" id="KV417624">
    <property type="protein sequence ID" value="KZP13993.1"/>
    <property type="molecule type" value="Genomic_DNA"/>
</dbReference>
<dbReference type="AlphaFoldDB" id="A0A166CTJ4"/>
<dbReference type="Proteomes" id="UP000076532">
    <property type="component" value="Unassembled WGS sequence"/>
</dbReference>
<dbReference type="STRING" id="436010.A0A166CTJ4"/>
<dbReference type="OrthoDB" id="3226845at2759"/>
<feature type="region of interest" description="Disordered" evidence="1">
    <location>
        <begin position="188"/>
        <end position="214"/>
    </location>
</feature>
<evidence type="ECO:0000313" key="3">
    <source>
        <dbReference type="EMBL" id="KZP13993.1"/>
    </source>
</evidence>
<gene>
    <name evidence="3" type="ORF">FIBSPDRAFT_752547</name>
    <name evidence="2" type="ORF">FIBSPDRAFT_797097</name>
</gene>
<dbReference type="Pfam" id="PF10155">
    <property type="entry name" value="CNOT11"/>
    <property type="match status" value="1"/>
</dbReference>
<organism evidence="2 4">
    <name type="scientific">Athelia psychrophila</name>
    <dbReference type="NCBI Taxonomy" id="1759441"/>
    <lineage>
        <taxon>Eukaryota</taxon>
        <taxon>Fungi</taxon>
        <taxon>Dikarya</taxon>
        <taxon>Basidiomycota</taxon>
        <taxon>Agaricomycotina</taxon>
        <taxon>Agaricomycetes</taxon>
        <taxon>Agaricomycetidae</taxon>
        <taxon>Atheliales</taxon>
        <taxon>Atheliaceae</taxon>
        <taxon>Athelia</taxon>
    </lineage>
</organism>
<keyword evidence="4" id="KW-1185">Reference proteome</keyword>
<dbReference type="EMBL" id="KV417624">
    <property type="protein sequence ID" value="KZP13985.1"/>
    <property type="molecule type" value="Genomic_DNA"/>
</dbReference>
<dbReference type="InterPro" id="IPR019312">
    <property type="entry name" value="CNOT11"/>
</dbReference>